<proteinExistence type="predicted"/>
<sequence length="106" mass="12124">MPPRRLCSRLHIWNMPGMEIMHLRIAPRATSPNIRGSTRVLCQPDYIRVLYKFPVMGILLLGQATARTYMIGTGASHIYASASSSLLMFLPPQDQKRKEIKEERNK</sequence>
<accession>A0A3N4L500</accession>
<gene>
    <name evidence="1" type="ORF">L211DRAFT_353036</name>
    <name evidence="2" type="ORF">L211DRAFT_416426</name>
</gene>
<dbReference type="EMBL" id="ML121811">
    <property type="protein sequence ID" value="RPB17957.1"/>
    <property type="molecule type" value="Genomic_DNA"/>
</dbReference>
<evidence type="ECO:0000313" key="1">
    <source>
        <dbReference type="EMBL" id="RPB17957.1"/>
    </source>
</evidence>
<organism evidence="1 3">
    <name type="scientific">Terfezia boudieri ATCC MYA-4762</name>
    <dbReference type="NCBI Taxonomy" id="1051890"/>
    <lineage>
        <taxon>Eukaryota</taxon>
        <taxon>Fungi</taxon>
        <taxon>Dikarya</taxon>
        <taxon>Ascomycota</taxon>
        <taxon>Pezizomycotina</taxon>
        <taxon>Pezizomycetes</taxon>
        <taxon>Pezizales</taxon>
        <taxon>Pezizaceae</taxon>
        <taxon>Terfezia</taxon>
    </lineage>
</organism>
<dbReference type="Proteomes" id="UP000267821">
    <property type="component" value="Unassembled WGS sequence"/>
</dbReference>
<evidence type="ECO:0000313" key="2">
    <source>
        <dbReference type="EMBL" id="RPB21740.1"/>
    </source>
</evidence>
<name>A0A3N4L500_9PEZI</name>
<dbReference type="AlphaFoldDB" id="A0A3N4L500"/>
<dbReference type="EMBL" id="ML121557">
    <property type="protein sequence ID" value="RPB21740.1"/>
    <property type="molecule type" value="Genomic_DNA"/>
</dbReference>
<protein>
    <submittedName>
        <fullName evidence="1">Uncharacterized protein</fullName>
    </submittedName>
</protein>
<keyword evidence="3" id="KW-1185">Reference proteome</keyword>
<evidence type="ECO:0000313" key="3">
    <source>
        <dbReference type="Proteomes" id="UP000267821"/>
    </source>
</evidence>
<reference evidence="1 3" key="1">
    <citation type="journal article" date="2018" name="Nat. Ecol. Evol.">
        <title>Pezizomycetes genomes reveal the molecular basis of ectomycorrhizal truffle lifestyle.</title>
        <authorList>
            <person name="Murat C."/>
            <person name="Payen T."/>
            <person name="Noel B."/>
            <person name="Kuo A."/>
            <person name="Morin E."/>
            <person name="Chen J."/>
            <person name="Kohler A."/>
            <person name="Krizsan K."/>
            <person name="Balestrini R."/>
            <person name="Da Silva C."/>
            <person name="Montanini B."/>
            <person name="Hainaut M."/>
            <person name="Levati E."/>
            <person name="Barry K.W."/>
            <person name="Belfiori B."/>
            <person name="Cichocki N."/>
            <person name="Clum A."/>
            <person name="Dockter R.B."/>
            <person name="Fauchery L."/>
            <person name="Guy J."/>
            <person name="Iotti M."/>
            <person name="Le Tacon F."/>
            <person name="Lindquist E.A."/>
            <person name="Lipzen A."/>
            <person name="Malagnac F."/>
            <person name="Mello A."/>
            <person name="Molinier V."/>
            <person name="Miyauchi S."/>
            <person name="Poulain J."/>
            <person name="Riccioni C."/>
            <person name="Rubini A."/>
            <person name="Sitrit Y."/>
            <person name="Splivallo R."/>
            <person name="Traeger S."/>
            <person name="Wang M."/>
            <person name="Zifcakova L."/>
            <person name="Wipf D."/>
            <person name="Zambonelli A."/>
            <person name="Paolocci F."/>
            <person name="Nowrousian M."/>
            <person name="Ottonello S."/>
            <person name="Baldrian P."/>
            <person name="Spatafora J.W."/>
            <person name="Henrissat B."/>
            <person name="Nagy L.G."/>
            <person name="Aury J.M."/>
            <person name="Wincker P."/>
            <person name="Grigoriev I.V."/>
            <person name="Bonfante P."/>
            <person name="Martin F.M."/>
        </authorList>
    </citation>
    <scope>NUCLEOTIDE SEQUENCE [LARGE SCALE GENOMIC DNA]</scope>
    <source>
        <strain evidence="1 3">ATCC MYA-4762</strain>
    </source>
</reference>